<keyword evidence="11" id="KW-1185">Reference proteome</keyword>
<dbReference type="PANTHER" id="PTHR30012:SF0">
    <property type="entry name" value="TYPE II SECRETION SYSTEM PROTEIN F-RELATED"/>
    <property type="match status" value="1"/>
</dbReference>
<dbReference type="Pfam" id="PF00482">
    <property type="entry name" value="T2SSF"/>
    <property type="match status" value="2"/>
</dbReference>
<dbReference type="OrthoDB" id="9805682at2"/>
<keyword evidence="3 9" id="KW-0813">Transport</keyword>
<evidence type="ECO:0000256" key="2">
    <source>
        <dbReference type="ARBA" id="ARBA00005745"/>
    </source>
</evidence>
<dbReference type="Proteomes" id="UP000217696">
    <property type="component" value="Chromosome"/>
</dbReference>
<dbReference type="GO" id="GO:0005886">
    <property type="term" value="C:plasma membrane"/>
    <property type="evidence" value="ECO:0007669"/>
    <property type="project" value="UniProtKB-SubCell"/>
</dbReference>
<evidence type="ECO:0000256" key="3">
    <source>
        <dbReference type="ARBA" id="ARBA00022448"/>
    </source>
</evidence>
<keyword evidence="5" id="KW-0997">Cell inner membrane</keyword>
<reference evidence="10 11" key="1">
    <citation type="submission" date="2015-12" db="EMBL/GenBank/DDBJ databases">
        <title>Genome sequence of Aneurinibacillus soli.</title>
        <authorList>
            <person name="Lee J.S."/>
            <person name="Lee K.C."/>
            <person name="Kim K.K."/>
            <person name="Lee B.W."/>
        </authorList>
    </citation>
    <scope>NUCLEOTIDE SEQUENCE [LARGE SCALE GENOMIC DNA]</scope>
    <source>
        <strain evidence="10 11">CB4</strain>
    </source>
</reference>
<dbReference type="PRINTS" id="PR00812">
    <property type="entry name" value="BCTERIALGSPF"/>
</dbReference>
<name>A0A0U4WDV1_9BACL</name>
<sequence length="404" mass="45213">MPLFSYEAVGLDGVKTKGKLTAANKLLALAELKQQGLYVSVIREEKQGVLKREITLFRPVKSKDFIVFLRQLSTLIKAGVGIVESIHILAQQSESKRLRQVLLDIEIEIQGGRQLSEACAKHPRIFDELYISMLKAAEASGSMETILDRMAGFYEKSHYTREKLKSAMIYPLTMLGLTVGVTLYLLTNVVPMFVQMFNGLHAELPAITKSVVAVSNSMIETWYMYVLAILGLYIALRLIFRTKRGRYWADYMKLRIPVFGKLLQKGALARLSRTMSTLFASSVPVLQALTIVENVADNRVIGQAIAKSRDSLRAGRPLSEPLKQEKVFPPLVSHMIAIGEETGAMDGMLEKIAEFYEAEVENSVERIKALIEPVMIIVLAVIIGSIVLSIMVPMFEIFNRIDQQ</sequence>
<keyword evidence="7" id="KW-1133">Transmembrane helix</keyword>
<dbReference type="Gene3D" id="1.20.81.30">
    <property type="entry name" value="Type II secretion system (T2SS), domain F"/>
    <property type="match status" value="2"/>
</dbReference>
<evidence type="ECO:0000256" key="1">
    <source>
        <dbReference type="ARBA" id="ARBA00004429"/>
    </source>
</evidence>
<gene>
    <name evidence="10" type="primary">epsF</name>
    <name evidence="10" type="ORF">CB4_01156</name>
</gene>
<dbReference type="InterPro" id="IPR001992">
    <property type="entry name" value="T2SS_GspF/T4SS_PilC_CS"/>
</dbReference>
<dbReference type="KEGG" id="asoc:CB4_01156"/>
<accession>A0A0U4WDV1</accession>
<dbReference type="RefSeq" id="WP_096467645.1">
    <property type="nucleotide sequence ID" value="NZ_QJSZ01000004.1"/>
</dbReference>
<dbReference type="PANTHER" id="PTHR30012">
    <property type="entry name" value="GENERAL SECRETION PATHWAY PROTEIN"/>
    <property type="match status" value="1"/>
</dbReference>
<comment type="similarity">
    <text evidence="2 9">Belongs to the GSP F family.</text>
</comment>
<protein>
    <submittedName>
        <fullName evidence="10">Type II secretion system protein F</fullName>
    </submittedName>
</protein>
<evidence type="ECO:0000256" key="9">
    <source>
        <dbReference type="RuleBase" id="RU003923"/>
    </source>
</evidence>
<evidence type="ECO:0000256" key="8">
    <source>
        <dbReference type="ARBA" id="ARBA00023136"/>
    </source>
</evidence>
<dbReference type="InterPro" id="IPR042094">
    <property type="entry name" value="T2SS_GspF_sf"/>
</dbReference>
<keyword evidence="6 9" id="KW-0812">Transmembrane</keyword>
<dbReference type="InterPro" id="IPR018076">
    <property type="entry name" value="T2SS_GspF_dom"/>
</dbReference>
<dbReference type="AlphaFoldDB" id="A0A0U4WDV1"/>
<dbReference type="InterPro" id="IPR003004">
    <property type="entry name" value="GspF/PilC"/>
</dbReference>
<evidence type="ECO:0000313" key="10">
    <source>
        <dbReference type="EMBL" id="BAU26987.1"/>
    </source>
</evidence>
<keyword evidence="8" id="KW-0472">Membrane</keyword>
<evidence type="ECO:0000313" key="11">
    <source>
        <dbReference type="Proteomes" id="UP000217696"/>
    </source>
</evidence>
<proteinExistence type="inferred from homology"/>
<dbReference type="FunFam" id="1.20.81.30:FF:000001">
    <property type="entry name" value="Type II secretion system protein F"/>
    <property type="match status" value="2"/>
</dbReference>
<organism evidence="10 11">
    <name type="scientific">Aneurinibacillus soli</name>
    <dbReference type="NCBI Taxonomy" id="1500254"/>
    <lineage>
        <taxon>Bacteria</taxon>
        <taxon>Bacillati</taxon>
        <taxon>Bacillota</taxon>
        <taxon>Bacilli</taxon>
        <taxon>Bacillales</taxon>
        <taxon>Paenibacillaceae</taxon>
        <taxon>Aneurinibacillus group</taxon>
        <taxon>Aneurinibacillus</taxon>
    </lineage>
</organism>
<evidence type="ECO:0000256" key="6">
    <source>
        <dbReference type="ARBA" id="ARBA00022692"/>
    </source>
</evidence>
<dbReference type="GO" id="GO:0015628">
    <property type="term" value="P:protein secretion by the type II secretion system"/>
    <property type="evidence" value="ECO:0007669"/>
    <property type="project" value="TreeGrafter"/>
</dbReference>
<evidence type="ECO:0000256" key="4">
    <source>
        <dbReference type="ARBA" id="ARBA00022475"/>
    </source>
</evidence>
<dbReference type="PROSITE" id="PS00874">
    <property type="entry name" value="T2SP_F"/>
    <property type="match status" value="1"/>
</dbReference>
<dbReference type="EMBL" id="AP017312">
    <property type="protein sequence ID" value="BAU26987.1"/>
    <property type="molecule type" value="Genomic_DNA"/>
</dbReference>
<evidence type="ECO:0000256" key="5">
    <source>
        <dbReference type="ARBA" id="ARBA00022519"/>
    </source>
</evidence>
<comment type="subcellular location">
    <subcellularLocation>
        <location evidence="1">Cell inner membrane</location>
        <topology evidence="1">Multi-pass membrane protein</topology>
    </subcellularLocation>
    <subcellularLocation>
        <location evidence="9">Cell membrane</location>
        <topology evidence="9">Multi-pass membrane protein</topology>
    </subcellularLocation>
</comment>
<evidence type="ECO:0000256" key="7">
    <source>
        <dbReference type="ARBA" id="ARBA00022989"/>
    </source>
</evidence>
<keyword evidence="4" id="KW-1003">Cell membrane</keyword>